<evidence type="ECO:0000256" key="7">
    <source>
        <dbReference type="ARBA" id="ARBA00023054"/>
    </source>
</evidence>
<evidence type="ECO:0000313" key="14">
    <source>
        <dbReference type="EMBL" id="KYM95558.1"/>
    </source>
</evidence>
<dbReference type="Proteomes" id="UP000078542">
    <property type="component" value="Unassembled WGS sequence"/>
</dbReference>
<evidence type="ECO:0000256" key="9">
    <source>
        <dbReference type="ARBA" id="ARBA00023163"/>
    </source>
</evidence>
<sequence>IVPGCTSGYKSNPEKVHFFRVPKDDVFREKWQNAMLRKTAITCKHSVCEKHFKNSDIETKKLLYDSNEIVIGISPYKKMKLKCGVIPSQFPWTEGTEATEATEETGTEAEVTEVIEVNKINFTMHRVEICLFFLAEIFVRFIFKIKNCRIHIHINNINRTFKKIRGIGEIGLRIY</sequence>
<accession>A0A151I9B2</accession>
<keyword evidence="11" id="KW-0131">Cell cycle</keyword>
<dbReference type="SMART" id="SM00692">
    <property type="entry name" value="DM3"/>
    <property type="match status" value="1"/>
</dbReference>
<dbReference type="PANTHER" id="PTHR46600">
    <property type="entry name" value="THAP DOMAIN-CONTAINING"/>
    <property type="match status" value="1"/>
</dbReference>
<dbReference type="InterPro" id="IPR038441">
    <property type="entry name" value="THAP_Znf_sf"/>
</dbReference>
<feature type="non-terminal residue" evidence="14">
    <location>
        <position position="1"/>
    </location>
</feature>
<dbReference type="SUPFAM" id="SSF57716">
    <property type="entry name" value="Glucocorticoid receptor-like (DNA-binding domain)"/>
    <property type="match status" value="1"/>
</dbReference>
<evidence type="ECO:0000256" key="8">
    <source>
        <dbReference type="ARBA" id="ARBA00023125"/>
    </source>
</evidence>
<protein>
    <recommendedName>
        <fullName evidence="13">THAP-type domain-containing protein</fullName>
    </recommendedName>
</protein>
<evidence type="ECO:0000256" key="11">
    <source>
        <dbReference type="ARBA" id="ARBA00023306"/>
    </source>
</evidence>
<keyword evidence="5" id="KW-0862">Zinc</keyword>
<dbReference type="InterPro" id="IPR006612">
    <property type="entry name" value="THAP_Znf"/>
</dbReference>
<keyword evidence="8 12" id="KW-0238">DNA-binding</keyword>
<dbReference type="GO" id="GO:0005654">
    <property type="term" value="C:nucleoplasm"/>
    <property type="evidence" value="ECO:0007669"/>
    <property type="project" value="UniProtKB-SubCell"/>
</dbReference>
<dbReference type="PANTHER" id="PTHR46600:SF1">
    <property type="entry name" value="THAP DOMAIN-CONTAINING PROTEIN 1"/>
    <property type="match status" value="1"/>
</dbReference>
<dbReference type="InterPro" id="IPR026516">
    <property type="entry name" value="THAP1/10"/>
</dbReference>
<dbReference type="GO" id="GO:0008270">
    <property type="term" value="F:zinc ion binding"/>
    <property type="evidence" value="ECO:0007669"/>
    <property type="project" value="UniProtKB-KW"/>
</dbReference>
<keyword evidence="10" id="KW-0539">Nucleus</keyword>
<evidence type="ECO:0000256" key="5">
    <source>
        <dbReference type="ARBA" id="ARBA00022833"/>
    </source>
</evidence>
<comment type="subcellular location">
    <subcellularLocation>
        <location evidence="1">Nucleus</location>
        <location evidence="1">Nucleoplasm</location>
    </subcellularLocation>
</comment>
<name>A0A151I9B2_9HYME</name>
<evidence type="ECO:0000313" key="15">
    <source>
        <dbReference type="Proteomes" id="UP000078542"/>
    </source>
</evidence>
<reference evidence="14 15" key="1">
    <citation type="submission" date="2016-03" db="EMBL/GenBank/DDBJ databases">
        <title>Cyphomyrmex costatus WGS genome.</title>
        <authorList>
            <person name="Nygaard S."/>
            <person name="Hu H."/>
            <person name="Boomsma J."/>
            <person name="Zhang G."/>
        </authorList>
    </citation>
    <scope>NUCLEOTIDE SEQUENCE [LARGE SCALE GENOMIC DNA]</scope>
    <source>
        <strain evidence="14">MS0001</strain>
        <tissue evidence="14">Whole body</tissue>
    </source>
</reference>
<evidence type="ECO:0000259" key="13">
    <source>
        <dbReference type="PROSITE" id="PS50950"/>
    </source>
</evidence>
<evidence type="ECO:0000256" key="4">
    <source>
        <dbReference type="ARBA" id="ARBA00022771"/>
    </source>
</evidence>
<dbReference type="SMART" id="SM00980">
    <property type="entry name" value="THAP"/>
    <property type="match status" value="1"/>
</dbReference>
<dbReference type="STRING" id="456900.A0A151I9B2"/>
<evidence type="ECO:0000256" key="12">
    <source>
        <dbReference type="PROSITE-ProRule" id="PRU00309"/>
    </source>
</evidence>
<dbReference type="PROSITE" id="PS50950">
    <property type="entry name" value="ZF_THAP"/>
    <property type="match status" value="1"/>
</dbReference>
<dbReference type="Pfam" id="PF05485">
    <property type="entry name" value="THAP"/>
    <property type="match status" value="1"/>
</dbReference>
<dbReference type="AlphaFoldDB" id="A0A151I9B2"/>
<evidence type="ECO:0000256" key="10">
    <source>
        <dbReference type="ARBA" id="ARBA00023242"/>
    </source>
</evidence>
<keyword evidence="15" id="KW-1185">Reference proteome</keyword>
<evidence type="ECO:0000256" key="6">
    <source>
        <dbReference type="ARBA" id="ARBA00023015"/>
    </source>
</evidence>
<evidence type="ECO:0000256" key="1">
    <source>
        <dbReference type="ARBA" id="ARBA00004642"/>
    </source>
</evidence>
<dbReference type="Gene3D" id="6.20.210.20">
    <property type="entry name" value="THAP domain"/>
    <property type="match status" value="1"/>
</dbReference>
<evidence type="ECO:0000256" key="3">
    <source>
        <dbReference type="ARBA" id="ARBA00022723"/>
    </source>
</evidence>
<keyword evidence="4 12" id="KW-0863">Zinc-finger</keyword>
<organism evidence="14 15">
    <name type="scientific">Cyphomyrmex costatus</name>
    <dbReference type="NCBI Taxonomy" id="456900"/>
    <lineage>
        <taxon>Eukaryota</taxon>
        <taxon>Metazoa</taxon>
        <taxon>Ecdysozoa</taxon>
        <taxon>Arthropoda</taxon>
        <taxon>Hexapoda</taxon>
        <taxon>Insecta</taxon>
        <taxon>Pterygota</taxon>
        <taxon>Neoptera</taxon>
        <taxon>Endopterygota</taxon>
        <taxon>Hymenoptera</taxon>
        <taxon>Apocrita</taxon>
        <taxon>Aculeata</taxon>
        <taxon>Formicoidea</taxon>
        <taxon>Formicidae</taxon>
        <taxon>Myrmicinae</taxon>
        <taxon>Cyphomyrmex</taxon>
    </lineage>
</organism>
<keyword evidence="7" id="KW-0175">Coiled coil</keyword>
<proteinExistence type="inferred from homology"/>
<keyword evidence="9" id="KW-0804">Transcription</keyword>
<comment type="similarity">
    <text evidence="2">Belongs to the THAP1 family.</text>
</comment>
<dbReference type="GO" id="GO:0043565">
    <property type="term" value="F:sequence-specific DNA binding"/>
    <property type="evidence" value="ECO:0007669"/>
    <property type="project" value="InterPro"/>
</dbReference>
<evidence type="ECO:0000256" key="2">
    <source>
        <dbReference type="ARBA" id="ARBA00006177"/>
    </source>
</evidence>
<keyword evidence="3" id="KW-0479">Metal-binding</keyword>
<keyword evidence="6" id="KW-0805">Transcription regulation</keyword>
<dbReference type="EMBL" id="KQ978290">
    <property type="protein sequence ID" value="KYM95558.1"/>
    <property type="molecule type" value="Genomic_DNA"/>
</dbReference>
<gene>
    <name evidence="14" type="ORF">ALC62_13798</name>
</gene>
<feature type="domain" description="THAP-type" evidence="13">
    <location>
        <begin position="1"/>
        <end position="90"/>
    </location>
</feature>